<feature type="transmembrane region" description="Helical" evidence="1">
    <location>
        <begin position="55"/>
        <end position="73"/>
    </location>
</feature>
<gene>
    <name evidence="2" type="primary">360_15R</name>
</gene>
<feature type="transmembrane region" description="Helical" evidence="1">
    <location>
        <begin position="12"/>
        <end position="28"/>
    </location>
</feature>
<name>A0A6G7KU29_ASF</name>
<keyword evidence="1" id="KW-0812">Transmembrane</keyword>
<organismHost>
    <name type="scientific">Phacochoerus africanus</name>
    <name type="common">Warthog</name>
    <dbReference type="NCBI Taxonomy" id="41426"/>
</organismHost>
<sequence length="263" mass="31009">MERDCFPLLQSWICYVYTIIPLFLLLWRCCYQQDYKTMSSCNDCTNGKSLLSTLYLYYMLCRVSTFAYVLALYPRLQHKKENCCGTTRLFPCICILCTVPVFQQKEKKTFLVLFNAKDCKKTLYKNWYLSAPCCLQWYCTQKENMHTPYTVLQNISNCPSLCIVGNNPQTRNPFCCKPAVLLRTSIVLFIVFYMAAPRIWMLQWWKRQSTMPGCCYTTVSCLVEDPYTKQKKRLPCLDTLYAHNTVLYCSLTSWTHCMWTTLF</sequence>
<evidence type="ECO:0000313" key="2">
    <source>
        <dbReference type="EMBL" id="QII88896.1"/>
    </source>
</evidence>
<protein>
    <submittedName>
        <fullName evidence="2">p360_15R</fullName>
    </submittedName>
</protein>
<organismHost>
    <name type="scientific">Phacochoerus aethiopicus</name>
    <name type="common">Warthog</name>
    <dbReference type="NCBI Taxonomy" id="85517"/>
</organismHost>
<keyword evidence="1" id="KW-1133">Transmembrane helix</keyword>
<feature type="transmembrane region" description="Helical" evidence="1">
    <location>
        <begin position="180"/>
        <end position="201"/>
    </location>
</feature>
<organismHost>
    <name type="scientific">Potamochoerus larvatus</name>
    <name type="common">Bushpig</name>
    <dbReference type="NCBI Taxonomy" id="273792"/>
</organismHost>
<dbReference type="EMBL" id="MN641877">
    <property type="protein sequence ID" value="QII88896.1"/>
    <property type="molecule type" value="Genomic_DNA"/>
</dbReference>
<reference evidence="2" key="1">
    <citation type="submission" date="2019-11" db="EMBL/GenBank/DDBJ databases">
        <authorList>
            <person name="Ndlovu S.S."/>
            <person name="Carulei O."/>
        </authorList>
    </citation>
    <scope>NUCLEOTIDE SEQUENCE [LARGE SCALE GENOMIC DNA]</scope>
    <source>
        <strain evidence="2">RSA_2_2004</strain>
    </source>
</reference>
<organism evidence="2">
    <name type="scientific">African swine fever virus</name>
    <name type="common">ASFV</name>
    <dbReference type="NCBI Taxonomy" id="10497"/>
    <lineage>
        <taxon>Viruses</taxon>
        <taxon>Varidnaviria</taxon>
        <taxon>Bamfordvirae</taxon>
        <taxon>Nucleocytoviricota</taxon>
        <taxon>Pokkesviricetes</taxon>
        <taxon>Asfuvirales</taxon>
        <taxon>Asfarviridae</taxon>
        <taxon>Asfivirus</taxon>
        <taxon>Asfivirus haemorrhagiae</taxon>
    </lineage>
</organism>
<accession>A0A6G7KU29</accession>
<organismHost>
    <name type="scientific">Ornithodoros</name>
    <name type="common">relapsing fever ticks</name>
    <dbReference type="NCBI Taxonomy" id="6937"/>
</organismHost>
<keyword evidence="1" id="KW-0472">Membrane</keyword>
<organismHost>
    <name type="scientific">Ornithodoros moubata</name>
    <name type="common">Soft tick</name>
    <name type="synonym">Argasid tick</name>
    <dbReference type="NCBI Taxonomy" id="6938"/>
</organismHost>
<evidence type="ECO:0000256" key="1">
    <source>
        <dbReference type="SAM" id="Phobius"/>
    </source>
</evidence>
<organismHost>
    <name type="scientific">Sus scrofa</name>
    <name type="common">Pig</name>
    <dbReference type="NCBI Taxonomy" id="9823"/>
</organismHost>
<proteinExistence type="predicted"/>